<dbReference type="InterPro" id="IPR018456">
    <property type="entry name" value="PTR2_symporter_CS"/>
</dbReference>
<keyword evidence="8" id="KW-1185">Reference proteome</keyword>
<feature type="transmembrane region" description="Helical" evidence="6">
    <location>
        <begin position="84"/>
        <end position="104"/>
    </location>
</feature>
<dbReference type="GO" id="GO:0006857">
    <property type="term" value="P:oligopeptide transport"/>
    <property type="evidence" value="ECO:0007669"/>
    <property type="project" value="InterPro"/>
</dbReference>
<feature type="transmembrane region" description="Helical" evidence="6">
    <location>
        <begin position="359"/>
        <end position="383"/>
    </location>
</feature>
<evidence type="ECO:0000313" key="7">
    <source>
        <dbReference type="EMBL" id="PUZ53743.1"/>
    </source>
</evidence>
<dbReference type="InterPro" id="IPR036259">
    <property type="entry name" value="MFS_trans_sf"/>
</dbReference>
<dbReference type="OrthoDB" id="8904098at2759"/>
<feature type="transmembrane region" description="Helical" evidence="6">
    <location>
        <begin position="403"/>
        <end position="424"/>
    </location>
</feature>
<feature type="transmembrane region" description="Helical" evidence="6">
    <location>
        <begin position="47"/>
        <end position="72"/>
    </location>
</feature>
<organism evidence="7 8">
    <name type="scientific">Panicum hallii var. hallii</name>
    <dbReference type="NCBI Taxonomy" id="1504633"/>
    <lineage>
        <taxon>Eukaryota</taxon>
        <taxon>Viridiplantae</taxon>
        <taxon>Streptophyta</taxon>
        <taxon>Embryophyta</taxon>
        <taxon>Tracheophyta</taxon>
        <taxon>Spermatophyta</taxon>
        <taxon>Magnoliopsida</taxon>
        <taxon>Liliopsida</taxon>
        <taxon>Poales</taxon>
        <taxon>Poaceae</taxon>
        <taxon>PACMAD clade</taxon>
        <taxon>Panicoideae</taxon>
        <taxon>Panicodae</taxon>
        <taxon>Paniceae</taxon>
        <taxon>Panicinae</taxon>
        <taxon>Panicum</taxon>
        <taxon>Panicum sect. Panicum</taxon>
    </lineage>
</organism>
<evidence type="ECO:0000256" key="3">
    <source>
        <dbReference type="ARBA" id="ARBA00022692"/>
    </source>
</evidence>
<reference evidence="7 8" key="1">
    <citation type="submission" date="2018-04" db="EMBL/GenBank/DDBJ databases">
        <title>WGS assembly of Panicum hallii var. hallii HAL2.</title>
        <authorList>
            <person name="Lovell J."/>
            <person name="Jenkins J."/>
            <person name="Lowry D."/>
            <person name="Mamidi S."/>
            <person name="Sreedasyam A."/>
            <person name="Weng X."/>
            <person name="Barry K."/>
            <person name="Bonette J."/>
            <person name="Campitelli B."/>
            <person name="Daum C."/>
            <person name="Gordon S."/>
            <person name="Gould B."/>
            <person name="Lipzen A."/>
            <person name="MacQueen A."/>
            <person name="Palacio-Mejia J."/>
            <person name="Plott C."/>
            <person name="Shakirov E."/>
            <person name="Shu S."/>
            <person name="Yoshinaga Y."/>
            <person name="Zane M."/>
            <person name="Rokhsar D."/>
            <person name="Grimwood J."/>
            <person name="Schmutz J."/>
            <person name="Juenger T."/>
        </authorList>
    </citation>
    <scope>NUCLEOTIDE SEQUENCE [LARGE SCALE GENOMIC DNA]</scope>
    <source>
        <strain evidence="8">cv. HAL2</strain>
    </source>
</reference>
<dbReference type="Gramene" id="PUZ53743">
    <property type="protein sequence ID" value="PUZ53743"/>
    <property type="gene ID" value="GQ55_5G074800"/>
</dbReference>
<dbReference type="InterPro" id="IPR000109">
    <property type="entry name" value="POT_fam"/>
</dbReference>
<dbReference type="PANTHER" id="PTHR11654">
    <property type="entry name" value="OLIGOPEPTIDE TRANSPORTER-RELATED"/>
    <property type="match status" value="1"/>
</dbReference>
<dbReference type="PROSITE" id="PS01022">
    <property type="entry name" value="PTR2_1"/>
    <property type="match status" value="1"/>
</dbReference>
<dbReference type="Gene3D" id="1.20.1250.20">
    <property type="entry name" value="MFS general substrate transporter like domains"/>
    <property type="match status" value="1"/>
</dbReference>
<feature type="transmembrane region" description="Helical" evidence="6">
    <location>
        <begin position="116"/>
        <end position="136"/>
    </location>
</feature>
<dbReference type="Pfam" id="PF00854">
    <property type="entry name" value="PTR2"/>
    <property type="match status" value="1"/>
</dbReference>
<evidence type="ECO:0000256" key="5">
    <source>
        <dbReference type="ARBA" id="ARBA00023136"/>
    </source>
</evidence>
<dbReference type="AlphaFoldDB" id="A0A2T7DDV7"/>
<gene>
    <name evidence="7" type="ORF">GQ55_5G074800</name>
</gene>
<feature type="transmembrane region" description="Helical" evidence="6">
    <location>
        <begin position="231"/>
        <end position="252"/>
    </location>
</feature>
<keyword evidence="3 6" id="KW-0812">Transmembrane</keyword>
<evidence type="ECO:0008006" key="9">
    <source>
        <dbReference type="Google" id="ProtNLM"/>
    </source>
</evidence>
<evidence type="ECO:0000256" key="6">
    <source>
        <dbReference type="SAM" id="Phobius"/>
    </source>
</evidence>
<accession>A0A2T7DDV7</accession>
<feature type="transmembrane region" description="Helical" evidence="6">
    <location>
        <begin position="327"/>
        <end position="347"/>
    </location>
</feature>
<proteinExistence type="inferred from homology"/>
<keyword evidence="5 6" id="KW-0472">Membrane</keyword>
<comment type="subcellular location">
    <subcellularLocation>
        <location evidence="1">Membrane</location>
        <topology evidence="1">Multi-pass membrane protein</topology>
    </subcellularLocation>
</comment>
<feature type="transmembrane region" description="Helical" evidence="6">
    <location>
        <begin position="206"/>
        <end position="225"/>
    </location>
</feature>
<dbReference type="Proteomes" id="UP000244336">
    <property type="component" value="Chromosome 5"/>
</dbReference>
<dbReference type="FunFam" id="1.20.1250.20:FF:001033">
    <property type="entry name" value="Oligopeptide transporter, kidney isoform"/>
    <property type="match status" value="1"/>
</dbReference>
<evidence type="ECO:0000256" key="2">
    <source>
        <dbReference type="ARBA" id="ARBA00005982"/>
    </source>
</evidence>
<dbReference type="EMBL" id="CM009753">
    <property type="protein sequence ID" value="PUZ53743.1"/>
    <property type="molecule type" value="Genomic_DNA"/>
</dbReference>
<dbReference type="FunFam" id="1.20.1250.20:FF:001017">
    <property type="entry name" value="Os08g0527700 protein"/>
    <property type="match status" value="1"/>
</dbReference>
<evidence type="ECO:0000256" key="1">
    <source>
        <dbReference type="ARBA" id="ARBA00004141"/>
    </source>
</evidence>
<protein>
    <recommendedName>
        <fullName evidence="9">Major facilitator superfamily (MFS) profile domain-containing protein</fullName>
    </recommendedName>
</protein>
<feature type="transmembrane region" description="Helical" evidence="6">
    <location>
        <begin position="531"/>
        <end position="550"/>
    </location>
</feature>
<evidence type="ECO:0000256" key="4">
    <source>
        <dbReference type="ARBA" id="ARBA00022989"/>
    </source>
</evidence>
<dbReference type="GO" id="GO:0022857">
    <property type="term" value="F:transmembrane transporter activity"/>
    <property type="evidence" value="ECO:0007669"/>
    <property type="project" value="InterPro"/>
</dbReference>
<comment type="similarity">
    <text evidence="2">Belongs to the major facilitator superfamily. Proton-dependent oligopeptide transporter (POT/PTR) (TC 2.A.17) family.</text>
</comment>
<name>A0A2T7DDV7_9POAL</name>
<evidence type="ECO:0000313" key="8">
    <source>
        <dbReference type="Proteomes" id="UP000244336"/>
    </source>
</evidence>
<sequence>MLSKNHLFRLQVRAMEAALLPRQEPALAAVDHLGRPAVRGSSGRWPAALFIIGMEVAERFAFCGIMSNLIMYLTGPLGQSTSSAAAAVNAWMGASFLLPLLGSAVADSWLGRYRTVVGASVLYILGLAMLTLSSVLVPQERVECEGRVEAAECSDLSGQVAFFYFSLYLLAFAQGGHKPCAQAFGADQFDENEPQELASRSSFFNWWFWAAYGGNTFTVSILNYIQESVSWQLGFGIPCVAMALALAVFCIARKTYRFYPPQTSGNPFGQVGKLVAARIRGWLAAWHSRLPVDSRCDLPAPSSPNVDASHTGSSNVPHEDTALLKLFPIWATCLISTIVGAQCFTFFPKQASTLDRKIGGLVIPAASLLNLSLASVMIFLPIYDKIFVPIARKLTKNPSGITVLQRVGTGLVIPILMAIVAAFVEMRRLKIARDYGLLDKPGAVVPMSVVWMVPQYILFGLSDALALVGLQEFFYDQVPDGFRSMGLALYMSIVGIGNISSSFLVYAIDKVTSSTGGSWFSDNLNRAHLDYFYWSLALLGAFGLAAYTYCAQAYVHKKKGTVFIQ</sequence>
<keyword evidence="4 6" id="KW-1133">Transmembrane helix</keyword>
<feature type="transmembrane region" description="Helical" evidence="6">
    <location>
        <begin position="487"/>
        <end position="508"/>
    </location>
</feature>
<dbReference type="GO" id="GO:0016020">
    <property type="term" value="C:membrane"/>
    <property type="evidence" value="ECO:0007669"/>
    <property type="project" value="UniProtKB-SubCell"/>
</dbReference>
<dbReference type="SUPFAM" id="SSF103473">
    <property type="entry name" value="MFS general substrate transporter"/>
    <property type="match status" value="1"/>
</dbReference>